<gene>
    <name evidence="1" type="ORF">PTTG_25389</name>
</gene>
<dbReference type="Proteomes" id="UP000005240">
    <property type="component" value="Unassembled WGS sequence"/>
</dbReference>
<organism evidence="1">
    <name type="scientific">Puccinia triticina (isolate 1-1 / race 1 (BBBD))</name>
    <name type="common">Brown leaf rust fungus</name>
    <dbReference type="NCBI Taxonomy" id="630390"/>
    <lineage>
        <taxon>Eukaryota</taxon>
        <taxon>Fungi</taxon>
        <taxon>Dikarya</taxon>
        <taxon>Basidiomycota</taxon>
        <taxon>Pucciniomycotina</taxon>
        <taxon>Pucciniomycetes</taxon>
        <taxon>Pucciniales</taxon>
        <taxon>Pucciniaceae</taxon>
        <taxon>Puccinia</taxon>
    </lineage>
</organism>
<dbReference type="EMBL" id="ADAS02000003">
    <property type="protein sequence ID" value="OAV99486.1"/>
    <property type="molecule type" value="Genomic_DNA"/>
</dbReference>
<sequence>MFQSPEAAQLFSAGITHTSKPTPKNYPLIADVDHDVVPELATSVVPVLHGAILPPCSLQMVHWIGSATLAFDSYPFCFKIPGCTMGDAHDFTKEAMKATACWTMQNCFHNIIPKPPTANKPKKHVPPFKYYFKLYFSCPQHGSTKLQSAPAKQPPVGDADVSLRQLYAKDKSF</sequence>
<dbReference type="EnsemblFungi" id="PTTG_25389-t43_1">
    <property type="protein sequence ID" value="PTTG_25389-t43_1-p1"/>
    <property type="gene ID" value="PTTG_25389"/>
</dbReference>
<reference evidence="1" key="2">
    <citation type="submission" date="2016-05" db="EMBL/GenBank/DDBJ databases">
        <title>Comparative analysis highlights variable genome content of wheat rusts and divergence of the mating loci.</title>
        <authorList>
            <person name="Cuomo C.A."/>
            <person name="Bakkeren G."/>
            <person name="Szabo L."/>
            <person name="Khalil H."/>
            <person name="Joly D."/>
            <person name="Goldberg J."/>
            <person name="Young S."/>
            <person name="Zeng Q."/>
            <person name="Fellers J."/>
        </authorList>
    </citation>
    <scope>NUCLEOTIDE SEQUENCE [LARGE SCALE GENOMIC DNA]</scope>
    <source>
        <strain evidence="1">1-1 BBBD Race 1</strain>
    </source>
</reference>
<keyword evidence="3" id="KW-1185">Reference proteome</keyword>
<evidence type="ECO:0000313" key="1">
    <source>
        <dbReference type="EMBL" id="OAV99486.1"/>
    </source>
</evidence>
<evidence type="ECO:0000313" key="2">
    <source>
        <dbReference type="EnsemblFungi" id="PTTG_25389-t43_1-p1"/>
    </source>
</evidence>
<proteinExistence type="predicted"/>
<evidence type="ECO:0000313" key="3">
    <source>
        <dbReference type="Proteomes" id="UP000005240"/>
    </source>
</evidence>
<dbReference type="VEuPathDB" id="FungiDB:PTTG_25389"/>
<dbReference type="AlphaFoldDB" id="A0A180H398"/>
<reference evidence="1" key="1">
    <citation type="submission" date="2009-11" db="EMBL/GenBank/DDBJ databases">
        <authorList>
            <consortium name="The Broad Institute Genome Sequencing Platform"/>
            <person name="Ward D."/>
            <person name="Feldgarden M."/>
            <person name="Earl A."/>
            <person name="Young S.K."/>
            <person name="Zeng Q."/>
            <person name="Koehrsen M."/>
            <person name="Alvarado L."/>
            <person name="Berlin A."/>
            <person name="Bochicchio J."/>
            <person name="Borenstein D."/>
            <person name="Chapman S.B."/>
            <person name="Chen Z."/>
            <person name="Engels R."/>
            <person name="Freedman E."/>
            <person name="Gellesch M."/>
            <person name="Goldberg J."/>
            <person name="Griggs A."/>
            <person name="Gujja S."/>
            <person name="Heilman E."/>
            <person name="Heiman D."/>
            <person name="Hepburn T."/>
            <person name="Howarth C."/>
            <person name="Jen D."/>
            <person name="Larson L."/>
            <person name="Lewis B."/>
            <person name="Mehta T."/>
            <person name="Park D."/>
            <person name="Pearson M."/>
            <person name="Roberts A."/>
            <person name="Saif S."/>
            <person name="Shea T."/>
            <person name="Shenoy N."/>
            <person name="Sisk P."/>
            <person name="Stolte C."/>
            <person name="Sykes S."/>
            <person name="Thomson T."/>
            <person name="Walk T."/>
            <person name="White J."/>
            <person name="Yandava C."/>
            <person name="Izard J."/>
            <person name="Baranova O.V."/>
            <person name="Blanton J.M."/>
            <person name="Tanner A.C."/>
            <person name="Dewhirst F.E."/>
            <person name="Haas B."/>
            <person name="Nusbaum C."/>
            <person name="Birren B."/>
        </authorList>
    </citation>
    <scope>NUCLEOTIDE SEQUENCE [LARGE SCALE GENOMIC DNA]</scope>
    <source>
        <strain evidence="1">1-1 BBBD Race 1</strain>
    </source>
</reference>
<reference evidence="2 3" key="3">
    <citation type="journal article" date="2017" name="G3 (Bethesda)">
        <title>Comparative analysis highlights variable genome content of wheat rusts and divergence of the mating loci.</title>
        <authorList>
            <person name="Cuomo C.A."/>
            <person name="Bakkeren G."/>
            <person name="Khalil H.B."/>
            <person name="Panwar V."/>
            <person name="Joly D."/>
            <person name="Linning R."/>
            <person name="Sakthikumar S."/>
            <person name="Song X."/>
            <person name="Adiconis X."/>
            <person name="Fan L."/>
            <person name="Goldberg J.M."/>
            <person name="Levin J.Z."/>
            <person name="Young S."/>
            <person name="Zeng Q."/>
            <person name="Anikster Y."/>
            <person name="Bruce M."/>
            <person name="Wang M."/>
            <person name="Yin C."/>
            <person name="McCallum B."/>
            <person name="Szabo L.J."/>
            <person name="Hulbert S."/>
            <person name="Chen X."/>
            <person name="Fellers J.P."/>
        </authorList>
    </citation>
    <scope>NUCLEOTIDE SEQUENCE</scope>
    <source>
        <strain evidence="2">isolate 1-1 / race 1 (BBBD)</strain>
        <strain evidence="3">Isolate 1-1 / race 1 (BBBD)</strain>
    </source>
</reference>
<name>A0A180H398_PUCT1</name>
<reference evidence="2" key="4">
    <citation type="submission" date="2025-05" db="UniProtKB">
        <authorList>
            <consortium name="EnsemblFungi"/>
        </authorList>
    </citation>
    <scope>IDENTIFICATION</scope>
    <source>
        <strain evidence="2">isolate 1-1 / race 1 (BBBD)</strain>
    </source>
</reference>
<accession>A0A180H398</accession>
<protein>
    <submittedName>
        <fullName evidence="1 2">Uncharacterized protein</fullName>
    </submittedName>
</protein>